<feature type="domain" description="Methyltransferase FkbM" evidence="1">
    <location>
        <begin position="32"/>
        <end position="157"/>
    </location>
</feature>
<evidence type="ECO:0000313" key="3">
    <source>
        <dbReference type="Proteomes" id="UP000485058"/>
    </source>
</evidence>
<dbReference type="Gene3D" id="3.40.50.150">
    <property type="entry name" value="Vaccinia Virus protein VP39"/>
    <property type="match status" value="1"/>
</dbReference>
<dbReference type="NCBIfam" id="TIGR01444">
    <property type="entry name" value="fkbM_fam"/>
    <property type="match status" value="1"/>
</dbReference>
<proteinExistence type="predicted"/>
<evidence type="ECO:0000313" key="2">
    <source>
        <dbReference type="EMBL" id="GFH15524.1"/>
    </source>
</evidence>
<accession>A0A699Z9L2</accession>
<dbReference type="EMBL" id="BLLF01000863">
    <property type="protein sequence ID" value="GFH15524.1"/>
    <property type="molecule type" value="Genomic_DNA"/>
</dbReference>
<dbReference type="InterPro" id="IPR006342">
    <property type="entry name" value="FkbM_mtfrase"/>
</dbReference>
<dbReference type="PANTHER" id="PTHR34203">
    <property type="entry name" value="METHYLTRANSFERASE, FKBM FAMILY PROTEIN"/>
    <property type="match status" value="1"/>
</dbReference>
<dbReference type="SUPFAM" id="SSF53335">
    <property type="entry name" value="S-adenosyl-L-methionine-dependent methyltransferases"/>
    <property type="match status" value="1"/>
</dbReference>
<comment type="caution">
    <text evidence="2">The sequence shown here is derived from an EMBL/GenBank/DDBJ whole genome shotgun (WGS) entry which is preliminary data.</text>
</comment>
<dbReference type="Pfam" id="PF05050">
    <property type="entry name" value="Methyltransf_21"/>
    <property type="match status" value="1"/>
</dbReference>
<name>A0A699Z9L2_HAELA</name>
<feature type="non-terminal residue" evidence="2">
    <location>
        <position position="1"/>
    </location>
</feature>
<dbReference type="Proteomes" id="UP000485058">
    <property type="component" value="Unassembled WGS sequence"/>
</dbReference>
<reference evidence="2 3" key="1">
    <citation type="submission" date="2020-02" db="EMBL/GenBank/DDBJ databases">
        <title>Draft genome sequence of Haematococcus lacustris strain NIES-144.</title>
        <authorList>
            <person name="Morimoto D."/>
            <person name="Nakagawa S."/>
            <person name="Yoshida T."/>
            <person name="Sawayama S."/>
        </authorList>
    </citation>
    <scope>NUCLEOTIDE SEQUENCE [LARGE SCALE GENOMIC DNA]</scope>
    <source>
        <strain evidence="2 3">NIES-144</strain>
    </source>
</reference>
<sequence length="158" mass="16848">MQLDGSGTCSGCSGLRASPVGGGPREVVIHCFEPSDRNYALLLHGRQQLFTGNLSAPREPGPLTLQRGTSSATWHIYNMAVSNFSGSAAFSSNCDTELCHLESGPSGAAAGQYTVQVVTVDEVMKRWVSHNRVSLLKVDTEGFDPDVLRGAENTFSSQ</sequence>
<protein>
    <submittedName>
        <fullName evidence="2">Methyltransf_21 domain-containing protein</fullName>
    </submittedName>
</protein>
<dbReference type="PANTHER" id="PTHR34203:SF15">
    <property type="entry name" value="SLL1173 PROTEIN"/>
    <property type="match status" value="1"/>
</dbReference>
<dbReference type="InterPro" id="IPR052514">
    <property type="entry name" value="SAM-dependent_MTase"/>
</dbReference>
<organism evidence="2 3">
    <name type="scientific">Haematococcus lacustris</name>
    <name type="common">Green alga</name>
    <name type="synonym">Haematococcus pluvialis</name>
    <dbReference type="NCBI Taxonomy" id="44745"/>
    <lineage>
        <taxon>Eukaryota</taxon>
        <taxon>Viridiplantae</taxon>
        <taxon>Chlorophyta</taxon>
        <taxon>core chlorophytes</taxon>
        <taxon>Chlorophyceae</taxon>
        <taxon>CS clade</taxon>
        <taxon>Chlamydomonadales</taxon>
        <taxon>Haematococcaceae</taxon>
        <taxon>Haematococcus</taxon>
    </lineage>
</organism>
<dbReference type="AlphaFoldDB" id="A0A699Z9L2"/>
<evidence type="ECO:0000259" key="1">
    <source>
        <dbReference type="Pfam" id="PF05050"/>
    </source>
</evidence>
<keyword evidence="3" id="KW-1185">Reference proteome</keyword>
<gene>
    <name evidence="2" type="ORF">HaLaN_11765</name>
</gene>
<dbReference type="InterPro" id="IPR029063">
    <property type="entry name" value="SAM-dependent_MTases_sf"/>
</dbReference>
<feature type="non-terminal residue" evidence="2">
    <location>
        <position position="158"/>
    </location>
</feature>